<accession>A0A2S2QKN0</accession>
<sequence length="176" mass="20391">MRSEAFRVPRTRLMETNRGRVTHIGRHVYHGTETADIALLRRPFEKRMRYAYGLHRFECSDGIGSRENIGVHVFTNVFEFRITFKPSWKRSSRGNGLRETAAGRVDSYELYEKISRSRNTRYPLFSSTRHLSDKRSRKYCLNLLWTRDGPTRPAAMPPAVVIVASATSTTRRIIAV</sequence>
<dbReference type="EMBL" id="GGMS01009112">
    <property type="protein sequence ID" value="MBY78315.1"/>
    <property type="molecule type" value="Transcribed_RNA"/>
</dbReference>
<gene>
    <name evidence="1" type="ORF">g.180210</name>
</gene>
<proteinExistence type="predicted"/>
<evidence type="ECO:0000313" key="1">
    <source>
        <dbReference type="EMBL" id="MBY78315.1"/>
    </source>
</evidence>
<protein>
    <submittedName>
        <fullName evidence="1">Uncharacterized protein</fullName>
    </submittedName>
</protein>
<reference evidence="1" key="1">
    <citation type="submission" date="2018-04" db="EMBL/GenBank/DDBJ databases">
        <title>Transcriptome assembly of Sipha flava.</title>
        <authorList>
            <person name="Scully E.D."/>
            <person name="Geib S.M."/>
            <person name="Palmer N.A."/>
            <person name="Koch K."/>
            <person name="Bradshaw J."/>
            <person name="Heng-Moss T."/>
            <person name="Sarath G."/>
        </authorList>
    </citation>
    <scope>NUCLEOTIDE SEQUENCE</scope>
</reference>
<name>A0A2S2QKN0_9HEMI</name>
<dbReference type="AlphaFoldDB" id="A0A2S2QKN0"/>
<organism evidence="1">
    <name type="scientific">Sipha flava</name>
    <name type="common">yellow sugarcane aphid</name>
    <dbReference type="NCBI Taxonomy" id="143950"/>
    <lineage>
        <taxon>Eukaryota</taxon>
        <taxon>Metazoa</taxon>
        <taxon>Ecdysozoa</taxon>
        <taxon>Arthropoda</taxon>
        <taxon>Hexapoda</taxon>
        <taxon>Insecta</taxon>
        <taxon>Pterygota</taxon>
        <taxon>Neoptera</taxon>
        <taxon>Paraneoptera</taxon>
        <taxon>Hemiptera</taxon>
        <taxon>Sternorrhyncha</taxon>
        <taxon>Aphidomorpha</taxon>
        <taxon>Aphidoidea</taxon>
        <taxon>Aphididae</taxon>
        <taxon>Sipha</taxon>
    </lineage>
</organism>